<feature type="domain" description="C2H2-type" evidence="10">
    <location>
        <begin position="60"/>
        <end position="87"/>
    </location>
</feature>
<dbReference type="Gene3D" id="3.30.160.60">
    <property type="entry name" value="Classic Zinc Finger"/>
    <property type="match status" value="1"/>
</dbReference>
<keyword evidence="2" id="KW-0479">Metal-binding</keyword>
<evidence type="ECO:0000259" key="10">
    <source>
        <dbReference type="PROSITE" id="PS50157"/>
    </source>
</evidence>
<protein>
    <recommendedName>
        <fullName evidence="10">C2H2-type domain-containing protein</fullName>
    </recommendedName>
</protein>
<dbReference type="AlphaFoldDB" id="A0A811PHW7"/>
<dbReference type="SUPFAM" id="SSF57667">
    <property type="entry name" value="beta-beta-alpha zinc fingers"/>
    <property type="match status" value="1"/>
</dbReference>
<evidence type="ECO:0000256" key="7">
    <source>
        <dbReference type="ARBA" id="ARBA00023242"/>
    </source>
</evidence>
<evidence type="ECO:0000256" key="4">
    <source>
        <dbReference type="ARBA" id="ARBA00022833"/>
    </source>
</evidence>
<evidence type="ECO:0000256" key="3">
    <source>
        <dbReference type="ARBA" id="ARBA00022771"/>
    </source>
</evidence>
<feature type="compositionally biased region" description="Low complexity" evidence="9">
    <location>
        <begin position="14"/>
        <end position="25"/>
    </location>
</feature>
<evidence type="ECO:0000313" key="12">
    <source>
        <dbReference type="Proteomes" id="UP000604825"/>
    </source>
</evidence>
<dbReference type="InterPro" id="IPR052426">
    <property type="entry name" value="Plant_dev_regulator"/>
</dbReference>
<dbReference type="InterPro" id="IPR013087">
    <property type="entry name" value="Znf_C2H2_type"/>
</dbReference>
<dbReference type="GO" id="GO:0005634">
    <property type="term" value="C:nucleus"/>
    <property type="evidence" value="ECO:0007669"/>
    <property type="project" value="UniProtKB-SubCell"/>
</dbReference>
<dbReference type="GO" id="GO:0008270">
    <property type="term" value="F:zinc ion binding"/>
    <property type="evidence" value="ECO:0007669"/>
    <property type="project" value="UniProtKB-KW"/>
</dbReference>
<dbReference type="EMBL" id="CAJGYO010000007">
    <property type="protein sequence ID" value="CAD6241657.1"/>
    <property type="molecule type" value="Genomic_DNA"/>
</dbReference>
<evidence type="ECO:0000256" key="5">
    <source>
        <dbReference type="ARBA" id="ARBA00023015"/>
    </source>
</evidence>
<evidence type="ECO:0000256" key="9">
    <source>
        <dbReference type="SAM" id="MobiDB-lite"/>
    </source>
</evidence>
<comment type="subcellular location">
    <subcellularLocation>
        <location evidence="1">Nucleus</location>
    </subcellularLocation>
</comment>
<gene>
    <name evidence="11" type="ORF">NCGR_LOCUS27358</name>
</gene>
<name>A0A811PHW7_9POAL</name>
<evidence type="ECO:0000256" key="1">
    <source>
        <dbReference type="ARBA" id="ARBA00004123"/>
    </source>
</evidence>
<evidence type="ECO:0000256" key="8">
    <source>
        <dbReference type="PROSITE-ProRule" id="PRU00042"/>
    </source>
</evidence>
<dbReference type="PROSITE" id="PS50157">
    <property type="entry name" value="ZINC_FINGER_C2H2_2"/>
    <property type="match status" value="1"/>
</dbReference>
<keyword evidence="5" id="KW-0805">Transcription regulation</keyword>
<dbReference type="Pfam" id="PF13912">
    <property type="entry name" value="zf-C2H2_6"/>
    <property type="match status" value="1"/>
</dbReference>
<keyword evidence="6" id="KW-0804">Transcription</keyword>
<keyword evidence="3 8" id="KW-0863">Zinc-finger</keyword>
<keyword evidence="4" id="KW-0862">Zinc</keyword>
<sequence>MELGPERKDDEGAAARASPSSSSPSCEADDDKDLPKQQQRAIGGGGDDDDDDDEGTRQPYKCTFCRRGFPTAQALGGHMNVHRRHRGRPAAVSAGAAAGSSAASVYDYDQQPCSTMTTLTTPVLAFARQASTRPAAGGVAALHAQQKPHELLPLFGRGDCCAAGRGSGAAAGDVREDRYFAIAEEGGGGEELDLELRLGGAGS</sequence>
<dbReference type="Proteomes" id="UP000604825">
    <property type="component" value="Unassembled WGS sequence"/>
</dbReference>
<dbReference type="PANTHER" id="PTHR45801:SF117">
    <property type="entry name" value="OS07G0417400 PROTEIN"/>
    <property type="match status" value="1"/>
</dbReference>
<dbReference type="OrthoDB" id="780709at2759"/>
<feature type="compositionally biased region" description="Basic and acidic residues" evidence="9">
    <location>
        <begin position="1"/>
        <end position="13"/>
    </location>
</feature>
<dbReference type="SMART" id="SM00355">
    <property type="entry name" value="ZnF_C2H2"/>
    <property type="match status" value="1"/>
</dbReference>
<evidence type="ECO:0000256" key="2">
    <source>
        <dbReference type="ARBA" id="ARBA00022723"/>
    </source>
</evidence>
<comment type="caution">
    <text evidence="11">The sequence shown here is derived from an EMBL/GenBank/DDBJ whole genome shotgun (WGS) entry which is preliminary data.</text>
</comment>
<dbReference type="PANTHER" id="PTHR45801">
    <property type="entry name" value="OS07G0101800 PROTEIN"/>
    <property type="match status" value="1"/>
</dbReference>
<organism evidence="11 12">
    <name type="scientific">Miscanthus lutarioriparius</name>
    <dbReference type="NCBI Taxonomy" id="422564"/>
    <lineage>
        <taxon>Eukaryota</taxon>
        <taxon>Viridiplantae</taxon>
        <taxon>Streptophyta</taxon>
        <taxon>Embryophyta</taxon>
        <taxon>Tracheophyta</taxon>
        <taxon>Spermatophyta</taxon>
        <taxon>Magnoliopsida</taxon>
        <taxon>Liliopsida</taxon>
        <taxon>Poales</taxon>
        <taxon>Poaceae</taxon>
        <taxon>PACMAD clade</taxon>
        <taxon>Panicoideae</taxon>
        <taxon>Andropogonodae</taxon>
        <taxon>Andropogoneae</taxon>
        <taxon>Saccharinae</taxon>
        <taxon>Miscanthus</taxon>
    </lineage>
</organism>
<evidence type="ECO:0000256" key="6">
    <source>
        <dbReference type="ARBA" id="ARBA00023163"/>
    </source>
</evidence>
<accession>A0A811PHW7</accession>
<feature type="region of interest" description="Disordered" evidence="9">
    <location>
        <begin position="1"/>
        <end position="58"/>
    </location>
</feature>
<proteinExistence type="predicted"/>
<dbReference type="PROSITE" id="PS00028">
    <property type="entry name" value="ZINC_FINGER_C2H2_1"/>
    <property type="match status" value="1"/>
</dbReference>
<evidence type="ECO:0000313" key="11">
    <source>
        <dbReference type="EMBL" id="CAD6241657.1"/>
    </source>
</evidence>
<dbReference type="InterPro" id="IPR036236">
    <property type="entry name" value="Znf_C2H2_sf"/>
</dbReference>
<reference evidence="11" key="1">
    <citation type="submission" date="2020-10" db="EMBL/GenBank/DDBJ databases">
        <authorList>
            <person name="Han B."/>
            <person name="Lu T."/>
            <person name="Zhao Q."/>
            <person name="Huang X."/>
            <person name="Zhao Y."/>
        </authorList>
    </citation>
    <scope>NUCLEOTIDE SEQUENCE</scope>
</reference>
<keyword evidence="7" id="KW-0539">Nucleus</keyword>
<keyword evidence="12" id="KW-1185">Reference proteome</keyword>